<feature type="transmembrane region" description="Helical" evidence="1">
    <location>
        <begin position="21"/>
        <end position="43"/>
    </location>
</feature>
<sequence>MFVGHYAAAFVLKGKEKNASLGMLFLATQFVDILFFPLVVLGLEKLTFIDRYTAVNDFKMEFPYTHGLLASMLWAGLIYALYYFVFAKKKETKKRIALIMGLAVLSHWFADLLVHTPDLPLIYGEPKVGLGLWNNKILTFALEAILLAAGLWYYLKKTKPTSNIGKYIAIIFVVFLLLVNYLNLFVLPANHNVIALTISALASYFVLAAIAHYVDLKRI</sequence>
<feature type="transmembrane region" description="Helical" evidence="1">
    <location>
        <begin position="167"/>
        <end position="187"/>
    </location>
</feature>
<feature type="transmembrane region" description="Helical" evidence="1">
    <location>
        <begin position="63"/>
        <end position="84"/>
    </location>
</feature>
<feature type="transmembrane region" description="Helical" evidence="1">
    <location>
        <begin position="96"/>
        <end position="117"/>
    </location>
</feature>
<comment type="caution">
    <text evidence="2">The sequence shown here is derived from an EMBL/GenBank/DDBJ whole genome shotgun (WGS) entry which is preliminary data.</text>
</comment>
<accession>A0A846R0E1</accession>
<keyword evidence="1" id="KW-1133">Transmembrane helix</keyword>
<dbReference type="Proteomes" id="UP000590442">
    <property type="component" value="Unassembled WGS sequence"/>
</dbReference>
<name>A0A846R0E1_9FLAO</name>
<evidence type="ECO:0000313" key="3">
    <source>
        <dbReference type="Proteomes" id="UP000590442"/>
    </source>
</evidence>
<dbReference type="EMBL" id="JAATJJ010000001">
    <property type="protein sequence ID" value="NJB70834.1"/>
    <property type="molecule type" value="Genomic_DNA"/>
</dbReference>
<protein>
    <submittedName>
        <fullName evidence="2">Uncharacterized protein</fullName>
    </submittedName>
</protein>
<keyword evidence="3" id="KW-1185">Reference proteome</keyword>
<keyword evidence="1" id="KW-0812">Transmembrane</keyword>
<feature type="transmembrane region" description="Helical" evidence="1">
    <location>
        <begin position="137"/>
        <end position="155"/>
    </location>
</feature>
<keyword evidence="1" id="KW-0472">Membrane</keyword>
<organism evidence="2 3">
    <name type="scientific">Saonia flava</name>
    <dbReference type="NCBI Taxonomy" id="523696"/>
    <lineage>
        <taxon>Bacteria</taxon>
        <taxon>Pseudomonadati</taxon>
        <taxon>Bacteroidota</taxon>
        <taxon>Flavobacteriia</taxon>
        <taxon>Flavobacteriales</taxon>
        <taxon>Flavobacteriaceae</taxon>
        <taxon>Saonia</taxon>
    </lineage>
</organism>
<dbReference type="RefSeq" id="WP_167962047.1">
    <property type="nucleotide sequence ID" value="NZ_JAATJJ010000001.1"/>
</dbReference>
<evidence type="ECO:0000256" key="1">
    <source>
        <dbReference type="SAM" id="Phobius"/>
    </source>
</evidence>
<gene>
    <name evidence="2" type="ORF">GGR42_001296</name>
</gene>
<reference evidence="2 3" key="1">
    <citation type="submission" date="2020-03" db="EMBL/GenBank/DDBJ databases">
        <title>Genomic Encyclopedia of Type Strains, Phase IV (KMG-IV): sequencing the most valuable type-strain genomes for metagenomic binning, comparative biology and taxonomic classification.</title>
        <authorList>
            <person name="Goeker M."/>
        </authorList>
    </citation>
    <scope>NUCLEOTIDE SEQUENCE [LARGE SCALE GENOMIC DNA]</scope>
    <source>
        <strain evidence="2 3">DSM 29762</strain>
    </source>
</reference>
<feature type="transmembrane region" description="Helical" evidence="1">
    <location>
        <begin position="193"/>
        <end position="214"/>
    </location>
</feature>
<proteinExistence type="predicted"/>
<evidence type="ECO:0000313" key="2">
    <source>
        <dbReference type="EMBL" id="NJB70834.1"/>
    </source>
</evidence>
<dbReference type="AlphaFoldDB" id="A0A846R0E1"/>